<evidence type="ECO:0000313" key="1">
    <source>
        <dbReference type="EMBL" id="ABV75095.1"/>
    </source>
</evidence>
<proteinExistence type="predicted"/>
<reference evidence="1" key="1">
    <citation type="submission" date="2007-09" db="EMBL/GenBank/DDBJ databases">
        <title>Complete Genome Sequence of Rickettsia akari.</title>
        <authorList>
            <person name="Madan A."/>
            <person name="Fahey J."/>
            <person name="Helton E."/>
            <person name="Ketteman M."/>
            <person name="Madan A."/>
            <person name="Rodrigues S."/>
            <person name="Sanchez A."/>
            <person name="Whiting M."/>
            <person name="Dasch G."/>
            <person name="Eremeeva M."/>
        </authorList>
    </citation>
    <scope>NUCLEOTIDE SEQUENCE</scope>
    <source>
        <strain evidence="1">Hartford</strain>
    </source>
</reference>
<name>A8GNX0_RICAH</name>
<dbReference type="EMBL" id="CP000847">
    <property type="protein sequence ID" value="ABV75095.1"/>
    <property type="molecule type" value="Genomic_DNA"/>
</dbReference>
<dbReference type="KEGG" id="rak:A1C_04110"/>
<dbReference type="STRING" id="293614.A1C_04110"/>
<dbReference type="HOGENOM" id="CLU_2143931_0_0_5"/>
<sequence length="112" mass="12834">MVILLKNCIKTAYHKMGNYSSTIWDGRDNNGNTTAHWLACGGATGELYGLLNKPLELIEDEQNFHVMFLMSQWKWSILNVEQKKALAKVLIPLGIQINNLIHIILYYNIMNL</sequence>
<protein>
    <submittedName>
        <fullName evidence="1">Uncharacterized protein</fullName>
    </submittedName>
</protein>
<dbReference type="Proteomes" id="UP000006830">
    <property type="component" value="Chromosome"/>
</dbReference>
<dbReference type="AlphaFoldDB" id="A8GNX0"/>
<evidence type="ECO:0000313" key="2">
    <source>
        <dbReference type="Proteomes" id="UP000006830"/>
    </source>
</evidence>
<gene>
    <name evidence="1" type="ordered locus">A1C_04110</name>
</gene>
<organism evidence="1 2">
    <name type="scientific">Rickettsia akari (strain Hartford)</name>
    <dbReference type="NCBI Taxonomy" id="293614"/>
    <lineage>
        <taxon>Bacteria</taxon>
        <taxon>Pseudomonadati</taxon>
        <taxon>Pseudomonadota</taxon>
        <taxon>Alphaproteobacteria</taxon>
        <taxon>Rickettsiales</taxon>
        <taxon>Rickettsiaceae</taxon>
        <taxon>Rickettsieae</taxon>
        <taxon>Rickettsia</taxon>
        <taxon>spotted fever group</taxon>
    </lineage>
</organism>
<accession>A8GNX0</accession>
<dbReference type="RefSeq" id="WP_012149726.1">
    <property type="nucleotide sequence ID" value="NC_009881.1"/>
</dbReference>
<keyword evidence="2" id="KW-1185">Reference proteome</keyword>